<evidence type="ECO:0000313" key="2">
    <source>
        <dbReference type="EMBL" id="GAA4455661.1"/>
    </source>
</evidence>
<dbReference type="PANTHER" id="PTHR31212">
    <property type="entry name" value="ALPHA-KETOGLUTARATE-DEPENDENT DIOXYGENASE ALKB HOMOLOG 3"/>
    <property type="match status" value="1"/>
</dbReference>
<dbReference type="PANTHER" id="PTHR31212:SF4">
    <property type="entry name" value="ALPHA-KETOGLUTARATE-DEPENDENT DIOXYGENASE ALKB HOMOLOG 3"/>
    <property type="match status" value="1"/>
</dbReference>
<dbReference type="InterPro" id="IPR027450">
    <property type="entry name" value="AlkB-like"/>
</dbReference>
<organism evidence="2 3">
    <name type="scientific">Rurimicrobium arvi</name>
    <dbReference type="NCBI Taxonomy" id="2049916"/>
    <lineage>
        <taxon>Bacteria</taxon>
        <taxon>Pseudomonadati</taxon>
        <taxon>Bacteroidota</taxon>
        <taxon>Chitinophagia</taxon>
        <taxon>Chitinophagales</taxon>
        <taxon>Chitinophagaceae</taxon>
        <taxon>Rurimicrobium</taxon>
    </lineage>
</organism>
<comment type="caution">
    <text evidence="2">The sequence shown here is derived from an EMBL/GenBank/DDBJ whole genome shotgun (WGS) entry which is preliminary data.</text>
</comment>
<evidence type="ECO:0000259" key="1">
    <source>
        <dbReference type="PROSITE" id="PS51471"/>
    </source>
</evidence>
<name>A0ABP8MWW4_9BACT</name>
<dbReference type="PROSITE" id="PS51471">
    <property type="entry name" value="FE2OG_OXY"/>
    <property type="match status" value="1"/>
</dbReference>
<evidence type="ECO:0000313" key="3">
    <source>
        <dbReference type="Proteomes" id="UP001501410"/>
    </source>
</evidence>
<keyword evidence="2" id="KW-0560">Oxidoreductase</keyword>
<dbReference type="GO" id="GO:0051213">
    <property type="term" value="F:dioxygenase activity"/>
    <property type="evidence" value="ECO:0007669"/>
    <property type="project" value="UniProtKB-KW"/>
</dbReference>
<gene>
    <name evidence="2" type="ORF">GCM10023092_19690</name>
</gene>
<reference evidence="3" key="1">
    <citation type="journal article" date="2019" name="Int. J. Syst. Evol. Microbiol.">
        <title>The Global Catalogue of Microorganisms (GCM) 10K type strain sequencing project: providing services to taxonomists for standard genome sequencing and annotation.</title>
        <authorList>
            <consortium name="The Broad Institute Genomics Platform"/>
            <consortium name="The Broad Institute Genome Sequencing Center for Infectious Disease"/>
            <person name="Wu L."/>
            <person name="Ma J."/>
        </authorList>
    </citation>
    <scope>NUCLEOTIDE SEQUENCE [LARGE SCALE GENOMIC DNA]</scope>
    <source>
        <strain evidence="3">JCM 31921</strain>
    </source>
</reference>
<protein>
    <submittedName>
        <fullName evidence="2">Alpha-ketoglutarate-dependent dioxygenase AlkB</fullName>
    </submittedName>
</protein>
<feature type="domain" description="Fe2OG dioxygenase" evidence="1">
    <location>
        <begin position="97"/>
        <end position="194"/>
    </location>
</feature>
<proteinExistence type="predicted"/>
<accession>A0ABP8MWW4</accession>
<keyword evidence="2" id="KW-0223">Dioxygenase</keyword>
<dbReference type="InterPro" id="IPR005123">
    <property type="entry name" value="Oxoglu/Fe-dep_dioxygenase_dom"/>
</dbReference>
<dbReference type="EMBL" id="BAABEZ010000022">
    <property type="protein sequence ID" value="GAA4455661.1"/>
    <property type="molecule type" value="Genomic_DNA"/>
</dbReference>
<dbReference type="Pfam" id="PF13532">
    <property type="entry name" value="2OG-FeII_Oxy_2"/>
    <property type="match status" value="1"/>
</dbReference>
<sequence>MNNPLQIIDRDGSVTYTTALFPDAAAQDIFRKLSDEIDWQPDEVKLFGKTIITARKTAWYGDKSYEYRYSGTVKKALPFPQELQSIRDRLLQETGYYFNSCLANLYHNGSESMSWHSDNEPVMDPGFPIASLSFGAQRRFRFRHLGDKTTETVLLEPGSLLMMYPPLQQHWQHCLPRMAAVREARINLTFRRFTEHR</sequence>
<dbReference type="RefSeq" id="WP_344826172.1">
    <property type="nucleotide sequence ID" value="NZ_BAABEZ010000022.1"/>
</dbReference>
<dbReference type="InterPro" id="IPR032854">
    <property type="entry name" value="ALKBH3"/>
</dbReference>
<dbReference type="Proteomes" id="UP001501410">
    <property type="component" value="Unassembled WGS sequence"/>
</dbReference>
<dbReference type="Gene3D" id="2.60.120.590">
    <property type="entry name" value="Alpha-ketoglutarate-dependent dioxygenase AlkB-like"/>
    <property type="match status" value="1"/>
</dbReference>
<dbReference type="SUPFAM" id="SSF51197">
    <property type="entry name" value="Clavaminate synthase-like"/>
    <property type="match status" value="1"/>
</dbReference>
<keyword evidence="3" id="KW-1185">Reference proteome</keyword>
<dbReference type="InterPro" id="IPR037151">
    <property type="entry name" value="AlkB-like_sf"/>
</dbReference>